<protein>
    <submittedName>
        <fullName evidence="2">Uncharacterized protein</fullName>
    </submittedName>
</protein>
<dbReference type="EMBL" id="BJYZ01000022">
    <property type="protein sequence ID" value="GEO40576.1"/>
    <property type="molecule type" value="Genomic_DNA"/>
</dbReference>
<keyword evidence="3" id="KW-1185">Reference proteome</keyword>
<dbReference type="AlphaFoldDB" id="A0A512DVW5"/>
<accession>A0A512DVW5</accession>
<reference evidence="2 3" key="1">
    <citation type="submission" date="2019-07" db="EMBL/GenBank/DDBJ databases">
        <title>Whole genome shotgun sequence of Skermanella aerolata NBRC 106429.</title>
        <authorList>
            <person name="Hosoyama A."/>
            <person name="Uohara A."/>
            <person name="Ohji S."/>
            <person name="Ichikawa N."/>
        </authorList>
    </citation>
    <scope>NUCLEOTIDE SEQUENCE [LARGE SCALE GENOMIC DNA]</scope>
    <source>
        <strain evidence="2 3">NBRC 106429</strain>
    </source>
</reference>
<dbReference type="Proteomes" id="UP000321523">
    <property type="component" value="Unassembled WGS sequence"/>
</dbReference>
<proteinExistence type="predicted"/>
<gene>
    <name evidence="2" type="ORF">SAE02_47240</name>
</gene>
<name>A0A512DVW5_9PROT</name>
<sequence length="90" mass="9654">MPPETLRPHFGTDLTKEGPMAKKKDESEAIANQLGFAVKELNAVAERMRAAGYAELGDEIQTLANSGAFFAEEYARLRALQVAATDAGGQ</sequence>
<comment type="caution">
    <text evidence="2">The sequence shown here is derived from an EMBL/GenBank/DDBJ whole genome shotgun (WGS) entry which is preliminary data.</text>
</comment>
<evidence type="ECO:0000313" key="2">
    <source>
        <dbReference type="EMBL" id="GEO40576.1"/>
    </source>
</evidence>
<organism evidence="2 3">
    <name type="scientific">Skermanella aerolata</name>
    <dbReference type="NCBI Taxonomy" id="393310"/>
    <lineage>
        <taxon>Bacteria</taxon>
        <taxon>Pseudomonadati</taxon>
        <taxon>Pseudomonadota</taxon>
        <taxon>Alphaproteobacteria</taxon>
        <taxon>Rhodospirillales</taxon>
        <taxon>Azospirillaceae</taxon>
        <taxon>Skermanella</taxon>
    </lineage>
</organism>
<evidence type="ECO:0000313" key="3">
    <source>
        <dbReference type="Proteomes" id="UP000321523"/>
    </source>
</evidence>
<feature type="region of interest" description="Disordered" evidence="1">
    <location>
        <begin position="1"/>
        <end position="21"/>
    </location>
</feature>
<evidence type="ECO:0000256" key="1">
    <source>
        <dbReference type="SAM" id="MobiDB-lite"/>
    </source>
</evidence>